<name>A0ABU2S369_9ACTN</name>
<feature type="transmembrane region" description="Helical" evidence="5">
    <location>
        <begin position="118"/>
        <end position="138"/>
    </location>
</feature>
<sequence length="189" mass="19301">MQYLDLGARVLVGVIFATALISKLGAGNFRAFTVSTGALLPYRFYRHRRALAIGYVVCEILIVVMLTVPTASPWGLALAAATLLLLAAFIARSMRSGDAVACRCFGGASRTPLGRPHLARNVALAALAAVAAAAAWPSGAGSELSLAPAVPVVGAALLLGVLVVRLDDLVVLLGPTARTASSARSSHAG</sequence>
<dbReference type="Pfam" id="PF07291">
    <property type="entry name" value="MauE"/>
    <property type="match status" value="1"/>
</dbReference>
<evidence type="ECO:0000313" key="7">
    <source>
        <dbReference type="EMBL" id="MDT0443438.1"/>
    </source>
</evidence>
<feature type="transmembrane region" description="Helical" evidence="5">
    <location>
        <begin position="6"/>
        <end position="29"/>
    </location>
</feature>
<dbReference type="Proteomes" id="UP001183615">
    <property type="component" value="Unassembled WGS sequence"/>
</dbReference>
<evidence type="ECO:0000256" key="5">
    <source>
        <dbReference type="SAM" id="Phobius"/>
    </source>
</evidence>
<evidence type="ECO:0000259" key="6">
    <source>
        <dbReference type="Pfam" id="PF07291"/>
    </source>
</evidence>
<dbReference type="InterPro" id="IPR009908">
    <property type="entry name" value="Methylamine_util_MauE"/>
</dbReference>
<evidence type="ECO:0000256" key="3">
    <source>
        <dbReference type="ARBA" id="ARBA00022989"/>
    </source>
</evidence>
<keyword evidence="2 5" id="KW-0812">Transmembrane</keyword>
<protein>
    <recommendedName>
        <fullName evidence="6">Methylamine utilisation protein MauE domain-containing protein</fullName>
    </recommendedName>
</protein>
<evidence type="ECO:0000256" key="2">
    <source>
        <dbReference type="ARBA" id="ARBA00022692"/>
    </source>
</evidence>
<feature type="transmembrane region" description="Helical" evidence="5">
    <location>
        <begin position="144"/>
        <end position="164"/>
    </location>
</feature>
<keyword evidence="4 5" id="KW-0472">Membrane</keyword>
<reference evidence="8" key="1">
    <citation type="submission" date="2023-07" db="EMBL/GenBank/DDBJ databases">
        <title>30 novel species of actinomycetes from the DSMZ collection.</title>
        <authorList>
            <person name="Nouioui I."/>
        </authorList>
    </citation>
    <scope>NUCLEOTIDE SEQUENCE [LARGE SCALE GENOMIC DNA]</scope>
    <source>
        <strain evidence="8">DSM 41886</strain>
    </source>
</reference>
<dbReference type="EMBL" id="JAVREV010000006">
    <property type="protein sequence ID" value="MDT0443438.1"/>
    <property type="molecule type" value="Genomic_DNA"/>
</dbReference>
<feature type="domain" description="Methylamine utilisation protein MauE" evidence="6">
    <location>
        <begin position="1"/>
        <end position="133"/>
    </location>
</feature>
<comment type="subcellular location">
    <subcellularLocation>
        <location evidence="1">Membrane</location>
        <topology evidence="1">Multi-pass membrane protein</topology>
    </subcellularLocation>
</comment>
<feature type="transmembrane region" description="Helical" evidence="5">
    <location>
        <begin position="74"/>
        <end position="91"/>
    </location>
</feature>
<gene>
    <name evidence="7" type="ORF">RM779_12650</name>
</gene>
<feature type="transmembrane region" description="Helical" evidence="5">
    <location>
        <begin position="50"/>
        <end position="68"/>
    </location>
</feature>
<evidence type="ECO:0000256" key="4">
    <source>
        <dbReference type="ARBA" id="ARBA00023136"/>
    </source>
</evidence>
<comment type="caution">
    <text evidence="7">The sequence shown here is derived from an EMBL/GenBank/DDBJ whole genome shotgun (WGS) entry which is preliminary data.</text>
</comment>
<organism evidence="7 8">
    <name type="scientific">Streptomyces johnsoniae</name>
    <dbReference type="NCBI Taxonomy" id="3075532"/>
    <lineage>
        <taxon>Bacteria</taxon>
        <taxon>Bacillati</taxon>
        <taxon>Actinomycetota</taxon>
        <taxon>Actinomycetes</taxon>
        <taxon>Kitasatosporales</taxon>
        <taxon>Streptomycetaceae</taxon>
        <taxon>Streptomyces</taxon>
    </lineage>
</organism>
<keyword evidence="3 5" id="KW-1133">Transmembrane helix</keyword>
<accession>A0ABU2S369</accession>
<evidence type="ECO:0000313" key="8">
    <source>
        <dbReference type="Proteomes" id="UP001183615"/>
    </source>
</evidence>
<proteinExistence type="predicted"/>
<dbReference type="RefSeq" id="WP_311617787.1">
    <property type="nucleotide sequence ID" value="NZ_JAVREV010000006.1"/>
</dbReference>
<keyword evidence="8" id="KW-1185">Reference proteome</keyword>
<evidence type="ECO:0000256" key="1">
    <source>
        <dbReference type="ARBA" id="ARBA00004141"/>
    </source>
</evidence>